<accession>A0A8D9FRF7</accession>
<organism evidence="1">
    <name type="scientific">uncultured marine phage</name>
    <dbReference type="NCBI Taxonomy" id="707152"/>
    <lineage>
        <taxon>Viruses</taxon>
        <taxon>environmental samples</taxon>
    </lineage>
</organism>
<dbReference type="EMBL" id="OU342829">
    <property type="protein sequence ID" value="CAG7580235.1"/>
    <property type="molecule type" value="Genomic_DNA"/>
</dbReference>
<proteinExistence type="predicted"/>
<evidence type="ECO:0000313" key="1">
    <source>
        <dbReference type="EMBL" id="CAG7580235.1"/>
    </source>
</evidence>
<name>A0A8D9FRF7_9VIRU</name>
<protein>
    <submittedName>
        <fullName evidence="1">Uncharacterized protein</fullName>
    </submittedName>
</protein>
<sequence>MVKKIKVPKGCYYNAHITNGYLYADTNSSTNWEKCKILLPDGIWKLKSGSHQLITIDPISKKSTHDAIIIELDVVATREQRLNKILNDKEDEK</sequence>
<reference evidence="1" key="1">
    <citation type="submission" date="2021-06" db="EMBL/GenBank/DDBJ databases">
        <authorList>
            <person name="Gannon L."/>
            <person name="Redgwell R T."/>
            <person name="Michniewski S."/>
            <person name="Harrison D C."/>
            <person name="Millard A."/>
        </authorList>
    </citation>
    <scope>NUCLEOTIDE SEQUENCE</scope>
</reference>
<gene>
    <name evidence="1" type="ORF">SLAVMIC_00314</name>
</gene>